<comment type="caution">
    <text evidence="2">The sequence shown here is derived from an EMBL/GenBank/DDBJ whole genome shotgun (WGS) entry which is preliminary data.</text>
</comment>
<dbReference type="EMBL" id="PKPP01008414">
    <property type="protein sequence ID" value="PWA50753.1"/>
    <property type="molecule type" value="Genomic_DNA"/>
</dbReference>
<feature type="coiled-coil region" evidence="1">
    <location>
        <begin position="46"/>
        <end position="73"/>
    </location>
</feature>
<keyword evidence="3" id="KW-1185">Reference proteome</keyword>
<evidence type="ECO:0000256" key="1">
    <source>
        <dbReference type="SAM" id="Coils"/>
    </source>
</evidence>
<keyword evidence="1" id="KW-0175">Coiled coil</keyword>
<sequence length="99" mass="11365">MMLKSQTSPFRGIGDEKVWKKIRKPLSPKLCEGNLAICCENTIDMLNAIKDNREEDREMLKSLHEEVKMLQALASNMTCIVHNDRGDDSCYDNLVNHKN</sequence>
<reference evidence="2 3" key="1">
    <citation type="journal article" date="2018" name="Mol. Plant">
        <title>The genome of Artemisia annua provides insight into the evolution of Asteraceae family and artemisinin biosynthesis.</title>
        <authorList>
            <person name="Shen Q."/>
            <person name="Zhang L."/>
            <person name="Liao Z."/>
            <person name="Wang S."/>
            <person name="Yan T."/>
            <person name="Shi P."/>
            <person name="Liu M."/>
            <person name="Fu X."/>
            <person name="Pan Q."/>
            <person name="Wang Y."/>
            <person name="Lv Z."/>
            <person name="Lu X."/>
            <person name="Zhang F."/>
            <person name="Jiang W."/>
            <person name="Ma Y."/>
            <person name="Chen M."/>
            <person name="Hao X."/>
            <person name="Li L."/>
            <person name="Tang Y."/>
            <person name="Lv G."/>
            <person name="Zhou Y."/>
            <person name="Sun X."/>
            <person name="Brodelius P.E."/>
            <person name="Rose J.K.C."/>
            <person name="Tang K."/>
        </authorList>
    </citation>
    <scope>NUCLEOTIDE SEQUENCE [LARGE SCALE GENOMIC DNA]</scope>
    <source>
        <strain evidence="3">cv. Huhao1</strain>
        <tissue evidence="2">Leaf</tissue>
    </source>
</reference>
<dbReference type="AlphaFoldDB" id="A0A2U1LP27"/>
<gene>
    <name evidence="2" type="ORF">CTI12_AA469970</name>
</gene>
<accession>A0A2U1LP27</accession>
<evidence type="ECO:0000313" key="3">
    <source>
        <dbReference type="Proteomes" id="UP000245207"/>
    </source>
</evidence>
<dbReference type="Proteomes" id="UP000245207">
    <property type="component" value="Unassembled WGS sequence"/>
</dbReference>
<protein>
    <submittedName>
        <fullName evidence="2">Uncharacterized protein</fullName>
    </submittedName>
</protein>
<organism evidence="2 3">
    <name type="scientific">Artemisia annua</name>
    <name type="common">Sweet wormwood</name>
    <dbReference type="NCBI Taxonomy" id="35608"/>
    <lineage>
        <taxon>Eukaryota</taxon>
        <taxon>Viridiplantae</taxon>
        <taxon>Streptophyta</taxon>
        <taxon>Embryophyta</taxon>
        <taxon>Tracheophyta</taxon>
        <taxon>Spermatophyta</taxon>
        <taxon>Magnoliopsida</taxon>
        <taxon>eudicotyledons</taxon>
        <taxon>Gunneridae</taxon>
        <taxon>Pentapetalae</taxon>
        <taxon>asterids</taxon>
        <taxon>campanulids</taxon>
        <taxon>Asterales</taxon>
        <taxon>Asteraceae</taxon>
        <taxon>Asteroideae</taxon>
        <taxon>Anthemideae</taxon>
        <taxon>Artemisiinae</taxon>
        <taxon>Artemisia</taxon>
    </lineage>
</organism>
<name>A0A2U1LP27_ARTAN</name>
<evidence type="ECO:0000313" key="2">
    <source>
        <dbReference type="EMBL" id="PWA50753.1"/>
    </source>
</evidence>
<proteinExistence type="predicted"/>